<evidence type="ECO:0000313" key="1">
    <source>
        <dbReference type="EMBL" id="KAI5066378.1"/>
    </source>
</evidence>
<reference evidence="1" key="1">
    <citation type="submission" date="2021-01" db="EMBL/GenBank/DDBJ databases">
        <title>Adiantum capillus-veneris genome.</title>
        <authorList>
            <person name="Fang Y."/>
            <person name="Liao Q."/>
        </authorList>
    </citation>
    <scope>NUCLEOTIDE SEQUENCE</scope>
    <source>
        <strain evidence="1">H3</strain>
        <tissue evidence="1">Leaf</tissue>
    </source>
</reference>
<comment type="caution">
    <text evidence="1">The sequence shown here is derived from an EMBL/GenBank/DDBJ whole genome shotgun (WGS) entry which is preliminary data.</text>
</comment>
<dbReference type="EMBL" id="JABFUD020000018">
    <property type="protein sequence ID" value="KAI5066378.1"/>
    <property type="molecule type" value="Genomic_DNA"/>
</dbReference>
<keyword evidence="2" id="KW-1185">Reference proteome</keyword>
<sequence>MEALLRRARWNRGSKALYQQVVWKRFFDYTSPPPPELGRIRLHPDWKHMGNKIRRIESRLADFRMLCNDVRIQKTRLAQHDGSYPTTNLESSIKDKEAEVVTERAAIISELRQLTASFVDGGEREYAAIRKFFLILVYQTTRHAFLDLSDADFSKLLEGPEGVSYEGPWGRGNVSIPPRLCKLIAEAGSLP</sequence>
<evidence type="ECO:0000313" key="2">
    <source>
        <dbReference type="Proteomes" id="UP000886520"/>
    </source>
</evidence>
<accession>A0A9D4UF77</accession>
<organism evidence="1 2">
    <name type="scientific">Adiantum capillus-veneris</name>
    <name type="common">Maidenhair fern</name>
    <dbReference type="NCBI Taxonomy" id="13818"/>
    <lineage>
        <taxon>Eukaryota</taxon>
        <taxon>Viridiplantae</taxon>
        <taxon>Streptophyta</taxon>
        <taxon>Embryophyta</taxon>
        <taxon>Tracheophyta</taxon>
        <taxon>Polypodiopsida</taxon>
        <taxon>Polypodiidae</taxon>
        <taxon>Polypodiales</taxon>
        <taxon>Pteridineae</taxon>
        <taxon>Pteridaceae</taxon>
        <taxon>Vittarioideae</taxon>
        <taxon>Adiantum</taxon>
    </lineage>
</organism>
<proteinExistence type="predicted"/>
<dbReference type="Proteomes" id="UP000886520">
    <property type="component" value="Chromosome 18"/>
</dbReference>
<dbReference type="OrthoDB" id="1947779at2759"/>
<name>A0A9D4UF77_ADICA</name>
<gene>
    <name evidence="1" type="ORF">GOP47_0019002</name>
</gene>
<protein>
    <submittedName>
        <fullName evidence="1">Uncharacterized protein</fullName>
    </submittedName>
</protein>
<dbReference type="AlphaFoldDB" id="A0A9D4UF77"/>